<dbReference type="GO" id="GO:0005737">
    <property type="term" value="C:cytoplasm"/>
    <property type="evidence" value="ECO:0007669"/>
    <property type="project" value="UniProtKB-SubCell"/>
</dbReference>
<protein>
    <recommendedName>
        <fullName evidence="11">C2H2-type domain-containing protein</fullName>
    </recommendedName>
</protein>
<evidence type="ECO:0000256" key="1">
    <source>
        <dbReference type="ARBA" id="ARBA00004496"/>
    </source>
</evidence>
<dbReference type="GO" id="GO:0003676">
    <property type="term" value="F:nucleic acid binding"/>
    <property type="evidence" value="ECO:0007669"/>
    <property type="project" value="InterPro"/>
</dbReference>
<dbReference type="InterPro" id="IPR013087">
    <property type="entry name" value="Znf_C2H2_type"/>
</dbReference>
<dbReference type="Proteomes" id="UP000095023">
    <property type="component" value="Unassembled WGS sequence"/>
</dbReference>
<dbReference type="PANTHER" id="PTHR13182:SF8">
    <property type="entry name" value="CYTOPLASMIC 60S SUBUNIT BIOGENESIS FACTOR ZNF622"/>
    <property type="match status" value="1"/>
</dbReference>
<dbReference type="SMART" id="SM00451">
    <property type="entry name" value="ZnF_U1"/>
    <property type="match status" value="2"/>
</dbReference>
<keyword evidence="6 9" id="KW-0863">Zinc-finger</keyword>
<keyword evidence="2" id="KW-0963">Cytoplasm</keyword>
<gene>
    <name evidence="12" type="ORF">CANCADRAFT_122141</name>
</gene>
<keyword evidence="13" id="KW-1185">Reference proteome</keyword>
<dbReference type="InterPro" id="IPR040025">
    <property type="entry name" value="Znf622/Rei1/Reh1"/>
</dbReference>
<keyword evidence="5" id="KW-0677">Repeat</keyword>
<dbReference type="OrthoDB" id="19329at2759"/>
<feature type="domain" description="C2H2-type" evidence="11">
    <location>
        <begin position="71"/>
        <end position="100"/>
    </location>
</feature>
<dbReference type="InterPro" id="IPR003604">
    <property type="entry name" value="Matrin/U1-like-C_Znf_C2H2"/>
</dbReference>
<dbReference type="PROSITE" id="PS00028">
    <property type="entry name" value="ZINC_FINGER_C2H2_1"/>
    <property type="match status" value="2"/>
</dbReference>
<evidence type="ECO:0000256" key="3">
    <source>
        <dbReference type="ARBA" id="ARBA00022517"/>
    </source>
</evidence>
<dbReference type="SUPFAM" id="SSF57667">
    <property type="entry name" value="beta-beta-alpha zinc fingers"/>
    <property type="match status" value="2"/>
</dbReference>
<comment type="subcellular location">
    <subcellularLocation>
        <location evidence="1">Cytoplasm</location>
    </subcellularLocation>
</comment>
<dbReference type="Pfam" id="PF12874">
    <property type="entry name" value="zf-met"/>
    <property type="match status" value="1"/>
</dbReference>
<evidence type="ECO:0000256" key="2">
    <source>
        <dbReference type="ARBA" id="ARBA00022490"/>
    </source>
</evidence>
<evidence type="ECO:0000256" key="6">
    <source>
        <dbReference type="ARBA" id="ARBA00022771"/>
    </source>
</evidence>
<dbReference type="GO" id="GO:0042273">
    <property type="term" value="P:ribosomal large subunit biogenesis"/>
    <property type="evidence" value="ECO:0007669"/>
    <property type="project" value="UniProtKB-ARBA"/>
</dbReference>
<organism evidence="12 13">
    <name type="scientific">Tortispora caseinolytica NRRL Y-17796</name>
    <dbReference type="NCBI Taxonomy" id="767744"/>
    <lineage>
        <taxon>Eukaryota</taxon>
        <taxon>Fungi</taxon>
        <taxon>Dikarya</taxon>
        <taxon>Ascomycota</taxon>
        <taxon>Saccharomycotina</taxon>
        <taxon>Trigonopsidomycetes</taxon>
        <taxon>Trigonopsidales</taxon>
        <taxon>Trigonopsidaceae</taxon>
        <taxon>Tortispora</taxon>
    </lineage>
</organism>
<dbReference type="InterPro" id="IPR041661">
    <property type="entry name" value="ZN622/Rei1/Reh1_Znf-C2H2"/>
</dbReference>
<sequence length="370" mass="42460">MATAFTCTSCTESFESPELQRVHMRSEWHRYNLKRKVAGLLPVTLEAFESKVSSLQSTDKKAAVAGNTDSLYCKVCNKKFTSEPQYENHVRSNKHLKTMKSKPILSSEPAPQTASEPKTVQQEAEQETKMETEDDIIDQKIKQGTKILPNQCLFCSTSSEDILSNIDHMRKSHGLYIPDPDHLDNLEGLLIYLGEKIGIGNVCLVCSFQGRNLESIRAHMVDKHHCRIPFETEDDIAEIAEYYADYDDDEWEDDDNDNDDAEMTMTTIDSSAPILDESGLELYLPSGSTIYHRSLAKYFRQHIKSNQMSDGQSTIVAADTRRLLARPRDKIYEKARNISQEQRLKYMRHENRVHAKRSNYQAHFRDQLLQ</sequence>
<feature type="compositionally biased region" description="Polar residues" evidence="10">
    <location>
        <begin position="109"/>
        <end position="123"/>
    </location>
</feature>
<evidence type="ECO:0000313" key="13">
    <source>
        <dbReference type="Proteomes" id="UP000095023"/>
    </source>
</evidence>
<dbReference type="PANTHER" id="PTHR13182">
    <property type="entry name" value="ZINC FINGER PROTEIN 622"/>
    <property type="match status" value="1"/>
</dbReference>
<dbReference type="EMBL" id="KV453842">
    <property type="protein sequence ID" value="ODV91279.1"/>
    <property type="molecule type" value="Genomic_DNA"/>
</dbReference>
<evidence type="ECO:0000256" key="5">
    <source>
        <dbReference type="ARBA" id="ARBA00022737"/>
    </source>
</evidence>
<evidence type="ECO:0000256" key="8">
    <source>
        <dbReference type="ARBA" id="ARBA00034126"/>
    </source>
</evidence>
<reference evidence="13" key="1">
    <citation type="submission" date="2016-02" db="EMBL/GenBank/DDBJ databases">
        <title>Comparative genomics of biotechnologically important yeasts.</title>
        <authorList>
            <consortium name="DOE Joint Genome Institute"/>
            <person name="Riley R."/>
            <person name="Haridas S."/>
            <person name="Wolfe K.H."/>
            <person name="Lopes M.R."/>
            <person name="Hittinger C.T."/>
            <person name="Goker M."/>
            <person name="Salamov A."/>
            <person name="Wisecaver J."/>
            <person name="Long T.M."/>
            <person name="Aerts A.L."/>
            <person name="Barry K."/>
            <person name="Choi C."/>
            <person name="Clum A."/>
            <person name="Coughlan A.Y."/>
            <person name="Deshpande S."/>
            <person name="Douglass A.P."/>
            <person name="Hanson S.J."/>
            <person name="Klenk H.-P."/>
            <person name="Labutti K."/>
            <person name="Lapidus A."/>
            <person name="Lindquist E."/>
            <person name="Lipzen A."/>
            <person name="Meier-Kolthoff J.P."/>
            <person name="Ohm R.A."/>
            <person name="Otillar R.P."/>
            <person name="Pangilinan J."/>
            <person name="Peng Y."/>
            <person name="Rokas A."/>
            <person name="Rosa C.A."/>
            <person name="Scheuner C."/>
            <person name="Sibirny A.A."/>
            <person name="Slot J.C."/>
            <person name="Stielow J.B."/>
            <person name="Sun H."/>
            <person name="Kurtzman C.P."/>
            <person name="Blackwell M."/>
            <person name="Jeffries T.W."/>
            <person name="Grigoriev I.V."/>
        </authorList>
    </citation>
    <scope>NUCLEOTIDE SEQUENCE [LARGE SCALE GENOMIC DNA]</scope>
    <source>
        <strain evidence="13">NRRL Y-17796</strain>
    </source>
</reference>
<keyword evidence="3" id="KW-0690">Ribosome biogenesis</keyword>
<keyword evidence="7" id="KW-0862">Zinc</keyword>
<dbReference type="PROSITE" id="PS50157">
    <property type="entry name" value="ZINC_FINGER_C2H2_2"/>
    <property type="match status" value="1"/>
</dbReference>
<dbReference type="AlphaFoldDB" id="A0A1E4THR6"/>
<evidence type="ECO:0000256" key="4">
    <source>
        <dbReference type="ARBA" id="ARBA00022723"/>
    </source>
</evidence>
<dbReference type="InterPro" id="IPR036236">
    <property type="entry name" value="Znf_C2H2_sf"/>
</dbReference>
<name>A0A1E4THR6_9ASCO</name>
<feature type="region of interest" description="Disordered" evidence="10">
    <location>
        <begin position="87"/>
        <end position="132"/>
    </location>
</feature>
<dbReference type="Pfam" id="PF12756">
    <property type="entry name" value="zf-C2H2_2"/>
    <property type="match status" value="1"/>
</dbReference>
<evidence type="ECO:0000259" key="11">
    <source>
        <dbReference type="PROSITE" id="PS50157"/>
    </source>
</evidence>
<proteinExistence type="inferred from homology"/>
<dbReference type="SMART" id="SM00355">
    <property type="entry name" value="ZnF_C2H2"/>
    <property type="match status" value="4"/>
</dbReference>
<keyword evidence="4" id="KW-0479">Metal-binding</keyword>
<evidence type="ECO:0000256" key="9">
    <source>
        <dbReference type="PROSITE-ProRule" id="PRU00042"/>
    </source>
</evidence>
<evidence type="ECO:0000256" key="7">
    <source>
        <dbReference type="ARBA" id="ARBA00022833"/>
    </source>
</evidence>
<dbReference type="GO" id="GO:0030687">
    <property type="term" value="C:preribosome, large subunit precursor"/>
    <property type="evidence" value="ECO:0007669"/>
    <property type="project" value="TreeGrafter"/>
</dbReference>
<feature type="compositionally biased region" description="Basic residues" evidence="10">
    <location>
        <begin position="91"/>
        <end position="100"/>
    </location>
</feature>
<comment type="similarity">
    <text evidence="8">Belongs to the REI1 family.</text>
</comment>
<evidence type="ECO:0000256" key="10">
    <source>
        <dbReference type="SAM" id="MobiDB-lite"/>
    </source>
</evidence>
<evidence type="ECO:0000313" key="12">
    <source>
        <dbReference type="EMBL" id="ODV91279.1"/>
    </source>
</evidence>
<accession>A0A1E4THR6</accession>
<dbReference type="Gene3D" id="3.30.160.60">
    <property type="entry name" value="Classic Zinc Finger"/>
    <property type="match status" value="1"/>
</dbReference>
<dbReference type="GO" id="GO:0008270">
    <property type="term" value="F:zinc ion binding"/>
    <property type="evidence" value="ECO:0007669"/>
    <property type="project" value="UniProtKB-KW"/>
</dbReference>